<dbReference type="SUPFAM" id="SSF56059">
    <property type="entry name" value="Glutathione synthetase ATP-binding domain-like"/>
    <property type="match status" value="1"/>
</dbReference>
<proteinExistence type="predicted"/>
<dbReference type="Pfam" id="PF14397">
    <property type="entry name" value="ATPgrasp_ST"/>
    <property type="match status" value="1"/>
</dbReference>
<dbReference type="RefSeq" id="WP_158051676.1">
    <property type="nucleotide sequence ID" value="NZ_WBKB01000002.1"/>
</dbReference>
<sequence>MSNLSTRVGYLIERARVLNFGSVVERAKQTAQQHSKRWPIVLGDMLIESAVHGTNFQDYVDWDFARLKNKERRTYLTNGISAYIVEKYNDPEYFKYLEDKVEFNKRFGEYLHREWFLVTEHTAEELREFLTRQEKVIAKVPVSNSGYGVDLYFAKDVENWEEFREFLIKRDQILLEEYIIQHDALAAVAPGVVNTTRVTSFFKDGEFNVVSFAQKFGVGNGASDQQSFGGFFVLLDEKGHAVSPGYGSHQHIYANHPETGASIPDFQLPQVEDVLALCEEVARQIPEIPYIAWDVVVTPKGPVIVEGNRTPGAYENKPTATGVWTGSLPRVREFIDI</sequence>
<gene>
    <name evidence="2" type="ORF">F8O05_05200</name>
</gene>
<keyword evidence="2" id="KW-0969">Cilium</keyword>
<dbReference type="Gene3D" id="3.30.470.20">
    <property type="entry name" value="ATP-grasp fold, B domain"/>
    <property type="match status" value="1"/>
</dbReference>
<keyword evidence="2" id="KW-0966">Cell projection</keyword>
<evidence type="ECO:0000259" key="1">
    <source>
        <dbReference type="Pfam" id="PF14397"/>
    </source>
</evidence>
<reference evidence="2 3" key="1">
    <citation type="submission" date="2019-09" db="EMBL/GenBank/DDBJ databases">
        <title>Phylogeny of genus Pseudoclavibacter and closely related genus.</title>
        <authorList>
            <person name="Li Y."/>
        </authorList>
    </citation>
    <scope>NUCLEOTIDE SEQUENCE [LARGE SCALE GENOMIC DNA]</scope>
    <source>
        <strain evidence="2 3">KCTC 13959</strain>
    </source>
</reference>
<dbReference type="EMBL" id="WBKB01000002">
    <property type="protein sequence ID" value="KAB1644173.1"/>
    <property type="molecule type" value="Genomic_DNA"/>
</dbReference>
<dbReference type="OrthoDB" id="2077809at2"/>
<accession>A0A7J5BFL8</accession>
<dbReference type="AlphaFoldDB" id="A0A7J5BFL8"/>
<comment type="caution">
    <text evidence="2">The sequence shown here is derived from an EMBL/GenBank/DDBJ whole genome shotgun (WGS) entry which is preliminary data.</text>
</comment>
<dbReference type="InterPro" id="IPR039523">
    <property type="entry name" value="RimK-rel_E_lig_ATP-grasp"/>
</dbReference>
<keyword evidence="2" id="KW-0282">Flagellum</keyword>
<evidence type="ECO:0000313" key="3">
    <source>
        <dbReference type="Proteomes" id="UP000433493"/>
    </source>
</evidence>
<keyword evidence="3" id="KW-1185">Reference proteome</keyword>
<organism evidence="2 3">
    <name type="scientific">Gulosibacter chungangensis</name>
    <dbReference type="NCBI Taxonomy" id="979746"/>
    <lineage>
        <taxon>Bacteria</taxon>
        <taxon>Bacillati</taxon>
        <taxon>Actinomycetota</taxon>
        <taxon>Actinomycetes</taxon>
        <taxon>Micrococcales</taxon>
        <taxon>Microbacteriaceae</taxon>
        <taxon>Gulosibacter</taxon>
    </lineage>
</organism>
<dbReference type="Proteomes" id="UP000433493">
    <property type="component" value="Unassembled WGS sequence"/>
</dbReference>
<name>A0A7J5BFL8_9MICO</name>
<protein>
    <submittedName>
        <fullName evidence="2">Flagellar biosynthesis protein</fullName>
    </submittedName>
</protein>
<feature type="domain" description="Alpha-L-glutamate ligase-related protein ATP-grasp" evidence="1">
    <location>
        <begin position="86"/>
        <end position="313"/>
    </location>
</feature>
<evidence type="ECO:0000313" key="2">
    <source>
        <dbReference type="EMBL" id="KAB1644173.1"/>
    </source>
</evidence>